<comment type="caution">
    <text evidence="4">The sequence shown here is derived from an EMBL/GenBank/DDBJ whole genome shotgun (WGS) entry which is preliminary data.</text>
</comment>
<feature type="binding site" evidence="2">
    <location>
        <position position="226"/>
    </location>
    <ligand>
        <name>a divalent metal cation</name>
        <dbReference type="ChEBI" id="CHEBI:60240"/>
    </ligand>
</feature>
<dbReference type="EMBL" id="BMGG01000007">
    <property type="protein sequence ID" value="GGC76672.1"/>
    <property type="molecule type" value="Genomic_DNA"/>
</dbReference>
<dbReference type="PANTHER" id="PTHR47572:SF5">
    <property type="entry name" value="BLR2277 PROTEIN"/>
    <property type="match status" value="1"/>
</dbReference>
<dbReference type="SUPFAM" id="SSF63829">
    <property type="entry name" value="Calcium-dependent phosphotriesterase"/>
    <property type="match status" value="1"/>
</dbReference>
<reference evidence="4" key="2">
    <citation type="submission" date="2020-09" db="EMBL/GenBank/DDBJ databases">
        <authorList>
            <person name="Sun Q."/>
            <person name="Zhou Y."/>
        </authorList>
    </citation>
    <scope>NUCLEOTIDE SEQUENCE</scope>
    <source>
        <strain evidence="4">CGMCC 1.12919</strain>
    </source>
</reference>
<protein>
    <recommendedName>
        <fullName evidence="3">SMP-30/Gluconolactonase/LRE-like region domain-containing protein</fullName>
    </recommendedName>
</protein>
<dbReference type="Gene3D" id="2.120.10.30">
    <property type="entry name" value="TolB, C-terminal domain"/>
    <property type="match status" value="1"/>
</dbReference>
<evidence type="ECO:0000256" key="1">
    <source>
        <dbReference type="PIRSR" id="PIRSR605511-1"/>
    </source>
</evidence>
<reference evidence="4" key="1">
    <citation type="journal article" date="2014" name="Int. J. Syst. Evol. Microbiol.">
        <title>Complete genome sequence of Corynebacterium casei LMG S-19264T (=DSM 44701T), isolated from a smear-ripened cheese.</title>
        <authorList>
            <consortium name="US DOE Joint Genome Institute (JGI-PGF)"/>
            <person name="Walter F."/>
            <person name="Albersmeier A."/>
            <person name="Kalinowski J."/>
            <person name="Ruckert C."/>
        </authorList>
    </citation>
    <scope>NUCLEOTIDE SEQUENCE</scope>
    <source>
        <strain evidence="4">CGMCC 1.12919</strain>
    </source>
</reference>
<sequence length="308" mass="32529">MYKRVADGLRFPEGPIALADGSVVLVQIASGDLSRVHSDGRIERIAHLGGGPNGAAIGPGGLCYICNNGGFAWHDVPGEYLRPVGLPSDYAGGRIERVELTTGRSEILYTHCNGVALRGPNDIVFDSEGGFWFTDLGKISGRSMDRGSVFYARADGSLIREVIFPMTTPNGIGLSPDGHTLYVSETDTSRLWAFTITGEGEIAQAPWPSPHGGRIVFGAGGYDRFDSLAIEAGGNVCVASIVRGGVAVISPAGELVEFVETPVPYCTNIAFGGPDLSTAYLTLSGTGELLAVAWPRPGLRLSHQHSQR</sequence>
<dbReference type="PRINTS" id="PR01790">
    <property type="entry name" value="SMP30FAMILY"/>
</dbReference>
<feature type="active site" description="Proton donor/acceptor" evidence="1">
    <location>
        <position position="226"/>
    </location>
</feature>
<evidence type="ECO:0000256" key="2">
    <source>
        <dbReference type="PIRSR" id="PIRSR605511-2"/>
    </source>
</evidence>
<keyword evidence="2" id="KW-0479">Metal-binding</keyword>
<comment type="cofactor">
    <cofactor evidence="2">
        <name>Zn(2+)</name>
        <dbReference type="ChEBI" id="CHEBI:29105"/>
    </cofactor>
    <text evidence="2">Binds 1 divalent metal cation per subunit.</text>
</comment>
<dbReference type="PANTHER" id="PTHR47572">
    <property type="entry name" value="LIPOPROTEIN-RELATED"/>
    <property type="match status" value="1"/>
</dbReference>
<accession>A0A916ULT2</accession>
<dbReference type="InterPro" id="IPR013658">
    <property type="entry name" value="SGL"/>
</dbReference>
<keyword evidence="2" id="KW-0862">Zinc</keyword>
<evidence type="ECO:0000313" key="4">
    <source>
        <dbReference type="EMBL" id="GGC76672.1"/>
    </source>
</evidence>
<dbReference type="Proteomes" id="UP000637002">
    <property type="component" value="Unassembled WGS sequence"/>
</dbReference>
<feature type="binding site" evidence="2">
    <location>
        <position position="121"/>
    </location>
    <ligand>
        <name>substrate</name>
    </ligand>
</feature>
<dbReference type="InterPro" id="IPR005511">
    <property type="entry name" value="SMP-30"/>
</dbReference>
<dbReference type="AlphaFoldDB" id="A0A916ULT2"/>
<keyword evidence="5" id="KW-1185">Reference proteome</keyword>
<feature type="binding site" evidence="2">
    <location>
        <position position="170"/>
    </location>
    <ligand>
        <name>a divalent metal cation</name>
        <dbReference type="ChEBI" id="CHEBI:60240"/>
    </ligand>
</feature>
<proteinExistence type="predicted"/>
<name>A0A916ULT2_9HYPH</name>
<organism evidence="4 5">
    <name type="scientific">Chelatococcus reniformis</name>
    <dbReference type="NCBI Taxonomy" id="1494448"/>
    <lineage>
        <taxon>Bacteria</taxon>
        <taxon>Pseudomonadati</taxon>
        <taxon>Pseudomonadota</taxon>
        <taxon>Alphaproteobacteria</taxon>
        <taxon>Hyphomicrobiales</taxon>
        <taxon>Chelatococcaceae</taxon>
        <taxon>Chelatococcus</taxon>
    </lineage>
</organism>
<dbReference type="InterPro" id="IPR051262">
    <property type="entry name" value="SMP-30/CGR1_Lactonase"/>
</dbReference>
<evidence type="ECO:0000313" key="5">
    <source>
        <dbReference type="Proteomes" id="UP000637002"/>
    </source>
</evidence>
<evidence type="ECO:0000259" key="3">
    <source>
        <dbReference type="Pfam" id="PF08450"/>
    </source>
</evidence>
<gene>
    <name evidence="4" type="ORF">GCM10010994_38730</name>
</gene>
<dbReference type="InterPro" id="IPR011042">
    <property type="entry name" value="6-blade_b-propeller_TolB-like"/>
</dbReference>
<feature type="domain" description="SMP-30/Gluconolactonase/LRE-like region" evidence="3">
    <location>
        <begin position="11"/>
        <end position="283"/>
    </location>
</feature>
<dbReference type="RefSeq" id="WP_188610824.1">
    <property type="nucleotide sequence ID" value="NZ_BMGG01000007.1"/>
</dbReference>
<dbReference type="Pfam" id="PF08450">
    <property type="entry name" value="SGL"/>
    <property type="match status" value="1"/>
</dbReference>
<dbReference type="GO" id="GO:0046872">
    <property type="term" value="F:metal ion binding"/>
    <property type="evidence" value="ECO:0007669"/>
    <property type="project" value="UniProtKB-KW"/>
</dbReference>